<proteinExistence type="predicted"/>
<comment type="caution">
    <text evidence="1">The sequence shown here is derived from an EMBL/GenBank/DDBJ whole genome shotgun (WGS) entry which is preliminary data.</text>
</comment>
<reference evidence="1 2" key="1">
    <citation type="submission" date="2024-06" db="EMBL/GenBank/DDBJ databases">
        <title>The Natural Products Discovery Center: Release of the First 8490 Sequenced Strains for Exploring Actinobacteria Biosynthetic Diversity.</title>
        <authorList>
            <person name="Kalkreuter E."/>
            <person name="Kautsar S.A."/>
            <person name="Yang D."/>
            <person name="Bader C.D."/>
            <person name="Teijaro C.N."/>
            <person name="Fluegel L."/>
            <person name="Davis C.M."/>
            <person name="Simpson J.R."/>
            <person name="Lauterbach L."/>
            <person name="Steele A.D."/>
            <person name="Gui C."/>
            <person name="Meng S."/>
            <person name="Li G."/>
            <person name="Viehrig K."/>
            <person name="Ye F."/>
            <person name="Su P."/>
            <person name="Kiefer A.F."/>
            <person name="Nichols A."/>
            <person name="Cepeda A.J."/>
            <person name="Yan W."/>
            <person name="Fan B."/>
            <person name="Jiang Y."/>
            <person name="Adhikari A."/>
            <person name="Zheng C.-J."/>
            <person name="Schuster L."/>
            <person name="Cowan T.M."/>
            <person name="Smanski M.J."/>
            <person name="Chevrette M.G."/>
            <person name="De Carvalho L.P.S."/>
            <person name="Shen B."/>
        </authorList>
    </citation>
    <scope>NUCLEOTIDE SEQUENCE [LARGE SCALE GENOMIC DNA]</scope>
    <source>
        <strain evidence="1 2">NPDC048117</strain>
    </source>
</reference>
<dbReference type="RefSeq" id="WP_166027806.1">
    <property type="nucleotide sequence ID" value="NZ_JBEZNA010000110.1"/>
</dbReference>
<keyword evidence="2" id="KW-1185">Reference proteome</keyword>
<organism evidence="1 2">
    <name type="scientific">Streptomyces chilikensis</name>
    <dbReference type="NCBI Taxonomy" id="1194079"/>
    <lineage>
        <taxon>Bacteria</taxon>
        <taxon>Bacillati</taxon>
        <taxon>Actinomycetota</taxon>
        <taxon>Actinomycetes</taxon>
        <taxon>Kitasatosporales</taxon>
        <taxon>Streptomycetaceae</taxon>
        <taxon>Streptomyces</taxon>
    </lineage>
</organism>
<gene>
    <name evidence="1" type="ORF">AB0D95_29100</name>
</gene>
<dbReference type="EMBL" id="JBEZNA010000110">
    <property type="protein sequence ID" value="MEU9581281.1"/>
    <property type="molecule type" value="Genomic_DNA"/>
</dbReference>
<accession>A0ABV3EYV3</accession>
<evidence type="ECO:0000313" key="1">
    <source>
        <dbReference type="EMBL" id="MEU9581281.1"/>
    </source>
</evidence>
<protein>
    <submittedName>
        <fullName evidence="1">Uncharacterized protein</fullName>
    </submittedName>
</protein>
<name>A0ABV3EYV3_9ACTN</name>
<sequence length="57" mass="6076">MRAIMGAFDDAACRPPFPSSMGIDPDTGLIAMNGRESDGFHEGGAFPWQVKKSCSIT</sequence>
<dbReference type="Proteomes" id="UP001551584">
    <property type="component" value="Unassembled WGS sequence"/>
</dbReference>
<evidence type="ECO:0000313" key="2">
    <source>
        <dbReference type="Proteomes" id="UP001551584"/>
    </source>
</evidence>